<feature type="non-terminal residue" evidence="2">
    <location>
        <position position="334"/>
    </location>
</feature>
<proteinExistence type="predicted"/>
<dbReference type="EMBL" id="GDID01007733">
    <property type="protein sequence ID" value="JAP88873.1"/>
    <property type="molecule type" value="Transcribed_RNA"/>
</dbReference>
<protein>
    <submittedName>
        <fullName evidence="2">Uncharacterized protein</fullName>
    </submittedName>
</protein>
<keyword evidence="1" id="KW-0175">Coiled coil</keyword>
<dbReference type="AlphaFoldDB" id="A0A146JWB4"/>
<gene>
    <name evidence="2" type="ORF">TPC1_31632</name>
</gene>
<feature type="coiled-coil region" evidence="1">
    <location>
        <begin position="78"/>
        <end position="291"/>
    </location>
</feature>
<sequence>QPLDSQLKKVQSELDEMKLEEMQLDQVEYFDIQPQVDLPEKIQIDGEKVEQKQLKKQEKDNEDVYNQELQQRHQELVSSQTENTIKDQSKEILQLQKQNKELALAIEQFKADMESHSQTNQEFKDQIASQIEQKLLLEKQFQTNKTYFQQIIQDKEEEMLQLKLKIEAMEMQNSTSKDLKTSNSQGEAENKENQIELEQLRNEIKQLKSDLETQQFDFNEEIEIQKDINQKCSEKLKLQTQKTEQFEQNCEKLKIEMELMGKDGETERENLKMLEINYENVRNELSDQINQGAELQRILLEKDQKIEKYTEKRQITEMEKIWLYIIALLGIAAM</sequence>
<evidence type="ECO:0000313" key="2">
    <source>
        <dbReference type="EMBL" id="JAP88873.1"/>
    </source>
</evidence>
<name>A0A146JWB4_9EUKA</name>
<accession>A0A146JWB4</accession>
<reference evidence="2" key="1">
    <citation type="submission" date="2015-07" db="EMBL/GenBank/DDBJ databases">
        <title>Adaptation to a free-living lifestyle via gene acquisitions in the diplomonad Trepomonas sp. PC1.</title>
        <authorList>
            <person name="Xu F."/>
            <person name="Jerlstrom-Hultqvist J."/>
            <person name="Kolisko M."/>
            <person name="Simpson A.G.B."/>
            <person name="Roger A.J."/>
            <person name="Svard S.G."/>
            <person name="Andersson J.O."/>
        </authorList>
    </citation>
    <scope>NUCLEOTIDE SEQUENCE</scope>
    <source>
        <strain evidence="2">PC1</strain>
    </source>
</reference>
<feature type="non-terminal residue" evidence="2">
    <location>
        <position position="1"/>
    </location>
</feature>
<organism evidence="2">
    <name type="scientific">Trepomonas sp. PC1</name>
    <dbReference type="NCBI Taxonomy" id="1076344"/>
    <lineage>
        <taxon>Eukaryota</taxon>
        <taxon>Metamonada</taxon>
        <taxon>Diplomonadida</taxon>
        <taxon>Hexamitidae</taxon>
        <taxon>Hexamitinae</taxon>
        <taxon>Trepomonas</taxon>
    </lineage>
</organism>
<evidence type="ECO:0000256" key="1">
    <source>
        <dbReference type="SAM" id="Coils"/>
    </source>
</evidence>